<dbReference type="Proteomes" id="UP000682733">
    <property type="component" value="Unassembled WGS sequence"/>
</dbReference>
<dbReference type="GO" id="GO:0008260">
    <property type="term" value="F:succinyl-CoA:3-oxo-acid CoA-transferase activity"/>
    <property type="evidence" value="ECO:0007669"/>
    <property type="project" value="TreeGrafter"/>
</dbReference>
<organism evidence="1 3">
    <name type="scientific">Didymodactylos carnosus</name>
    <dbReference type="NCBI Taxonomy" id="1234261"/>
    <lineage>
        <taxon>Eukaryota</taxon>
        <taxon>Metazoa</taxon>
        <taxon>Spiralia</taxon>
        <taxon>Gnathifera</taxon>
        <taxon>Rotifera</taxon>
        <taxon>Eurotatoria</taxon>
        <taxon>Bdelloidea</taxon>
        <taxon>Philodinida</taxon>
        <taxon>Philodinidae</taxon>
        <taxon>Didymodactylos</taxon>
    </lineage>
</organism>
<dbReference type="EMBL" id="CAJOBA010042115">
    <property type="protein sequence ID" value="CAF4127134.1"/>
    <property type="molecule type" value="Genomic_DNA"/>
</dbReference>
<dbReference type="PANTHER" id="PTHR13707:SF23">
    <property type="entry name" value="SUCCINYL-COA:3-KETOACID-COENZYME A TRANSFERASE"/>
    <property type="match status" value="1"/>
</dbReference>
<dbReference type="SUPFAM" id="SSF100950">
    <property type="entry name" value="NagB/RpiA/CoA transferase-like"/>
    <property type="match status" value="1"/>
</dbReference>
<reference evidence="1" key="1">
    <citation type="submission" date="2021-02" db="EMBL/GenBank/DDBJ databases">
        <authorList>
            <person name="Nowell W R."/>
        </authorList>
    </citation>
    <scope>NUCLEOTIDE SEQUENCE</scope>
</reference>
<dbReference type="Pfam" id="PF01144">
    <property type="entry name" value="CoA_trans"/>
    <property type="match status" value="1"/>
</dbReference>
<proteinExistence type="predicted"/>
<sequence>MGGAMDLVGSGRTKVVVTMEHNAKDGSPKILESCNLPLTGKSVVDLIITEKCVFEVDHEKGLTLTELADGYTTEDIIKLTGCPINASLQISDNVKPMQQVQTKSSTKQG</sequence>
<dbReference type="InterPro" id="IPR004165">
    <property type="entry name" value="CoA_trans_fam_I"/>
</dbReference>
<evidence type="ECO:0000313" key="1">
    <source>
        <dbReference type="EMBL" id="CAF1317833.1"/>
    </source>
</evidence>
<evidence type="ECO:0000313" key="3">
    <source>
        <dbReference type="Proteomes" id="UP000677228"/>
    </source>
</evidence>
<protein>
    <submittedName>
        <fullName evidence="1">Uncharacterized protein</fullName>
    </submittedName>
</protein>
<evidence type="ECO:0000313" key="2">
    <source>
        <dbReference type="EMBL" id="CAF4127134.1"/>
    </source>
</evidence>
<name>A0A8S2F3X5_9BILA</name>
<comment type="caution">
    <text evidence="1">The sequence shown here is derived from an EMBL/GenBank/DDBJ whole genome shotgun (WGS) entry which is preliminary data.</text>
</comment>
<dbReference type="EMBL" id="CAJNOK010020515">
    <property type="protein sequence ID" value="CAF1317833.1"/>
    <property type="molecule type" value="Genomic_DNA"/>
</dbReference>
<dbReference type="Gene3D" id="3.40.1080.10">
    <property type="entry name" value="Glutaconate Coenzyme A-transferase"/>
    <property type="match status" value="1"/>
</dbReference>
<dbReference type="GO" id="GO:0005739">
    <property type="term" value="C:mitochondrion"/>
    <property type="evidence" value="ECO:0007669"/>
    <property type="project" value="TreeGrafter"/>
</dbReference>
<accession>A0A8S2F3X5</accession>
<dbReference type="AlphaFoldDB" id="A0A8S2F3X5"/>
<dbReference type="PANTHER" id="PTHR13707">
    <property type="entry name" value="KETOACID-COENZYME A TRANSFERASE"/>
    <property type="match status" value="1"/>
</dbReference>
<dbReference type="Proteomes" id="UP000677228">
    <property type="component" value="Unassembled WGS sequence"/>
</dbReference>
<dbReference type="InterPro" id="IPR037171">
    <property type="entry name" value="NagB/RpiA_transferase-like"/>
</dbReference>
<gene>
    <name evidence="1" type="ORF">OVA965_LOCUS29294</name>
    <name evidence="2" type="ORF">TMI583_LOCUS30063</name>
</gene>